<dbReference type="Pfam" id="PF25583">
    <property type="entry name" value="WCX"/>
    <property type="match status" value="1"/>
</dbReference>
<dbReference type="PROSITE" id="PS51000">
    <property type="entry name" value="HTH_DEOR_2"/>
    <property type="match status" value="1"/>
</dbReference>
<dbReference type="Pfam" id="PF12674">
    <property type="entry name" value="Zn_ribbon_2"/>
    <property type="match status" value="1"/>
</dbReference>
<keyword evidence="5" id="KW-1185">Reference proteome</keyword>
<dbReference type="InterPro" id="IPR051534">
    <property type="entry name" value="CBASS_pafABC_assoc_protein"/>
</dbReference>
<dbReference type="SUPFAM" id="SSF46785">
    <property type="entry name" value="Winged helix' DNA-binding domain"/>
    <property type="match status" value="1"/>
</dbReference>
<dbReference type="InterPro" id="IPR036390">
    <property type="entry name" value="WH_DNA-bd_sf"/>
</dbReference>
<keyword evidence="2" id="KW-0804">Transcription</keyword>
<dbReference type="PATRIC" id="fig|1297617.4.peg.1518"/>
<organism evidence="4 5">
    <name type="scientific">Intestinimonas butyriciproducens</name>
    <dbReference type="NCBI Taxonomy" id="1297617"/>
    <lineage>
        <taxon>Bacteria</taxon>
        <taxon>Bacillati</taxon>
        <taxon>Bacillota</taxon>
        <taxon>Clostridia</taxon>
        <taxon>Eubacteriales</taxon>
        <taxon>Intestinimonas</taxon>
    </lineage>
</organism>
<dbReference type="GO" id="GO:0003700">
    <property type="term" value="F:DNA-binding transcription factor activity"/>
    <property type="evidence" value="ECO:0007669"/>
    <property type="project" value="InterPro"/>
</dbReference>
<dbReference type="Gene3D" id="1.10.10.10">
    <property type="entry name" value="Winged helix-like DNA-binding domain superfamily/Winged helix DNA-binding domain"/>
    <property type="match status" value="1"/>
</dbReference>
<dbReference type="AlphaFoldDB" id="A0A0S2W3M5"/>
<name>A0A0S2W3M5_9FIRM</name>
<dbReference type="InterPro" id="IPR057727">
    <property type="entry name" value="WCX_dom"/>
</dbReference>
<dbReference type="Pfam" id="PF08279">
    <property type="entry name" value="HTH_11"/>
    <property type="match status" value="1"/>
</dbReference>
<evidence type="ECO:0000256" key="2">
    <source>
        <dbReference type="ARBA" id="ARBA00023163"/>
    </source>
</evidence>
<dbReference type="InterPro" id="IPR026881">
    <property type="entry name" value="WYL_dom"/>
</dbReference>
<dbReference type="Pfam" id="PF13280">
    <property type="entry name" value="WYL"/>
    <property type="match status" value="1"/>
</dbReference>
<dbReference type="PANTHER" id="PTHR34580:SF1">
    <property type="entry name" value="PROTEIN PAFC"/>
    <property type="match status" value="1"/>
</dbReference>
<dbReference type="eggNOG" id="COG1476">
    <property type="taxonomic scope" value="Bacteria"/>
</dbReference>
<evidence type="ECO:0000256" key="1">
    <source>
        <dbReference type="ARBA" id="ARBA00023015"/>
    </source>
</evidence>
<feature type="domain" description="HTH deoR-type" evidence="3">
    <location>
        <begin position="2"/>
        <end position="60"/>
    </location>
</feature>
<dbReference type="PROSITE" id="PS52050">
    <property type="entry name" value="WYL"/>
    <property type="match status" value="1"/>
</dbReference>
<dbReference type="EMBL" id="CP011307">
    <property type="protein sequence ID" value="ALP93871.1"/>
    <property type="molecule type" value="Genomic_DNA"/>
</dbReference>
<evidence type="ECO:0000313" key="4">
    <source>
        <dbReference type="EMBL" id="ALP93871.1"/>
    </source>
</evidence>
<sequence length="411" mass="46415">MSVSRLFEIVYLLLEKKQITARALAERFEVSVRTIYRDVDALSAAGIPIYASQGRGGGISLTDRFVLDRAALSPEEQARVLTALKSLPGGDSPESRATLTKLSGLFGRREPDWLQVDLTPWGASGGGARRFDELKRAILERRVTTFSYAASYGGASVRRILPARLVFKGRAWYLQGFCLANRDYRTFRLSRILELTVTEERFDLSLSPPAIEAAPLSSSRCTPLRLRFSPLVAYRVYDEFDLSCVKREKDGSLLVAIDFPEDGWLYGYLLSFGTCLEILSPDQVRLQVGLLGRQIWKNCEKPDIRCRVFRATMESPKQKEDSTMERKFCQSCGMPLDDPAFFGTEADGSESRHYCKYCYQGGAFTADMTMDQMIDFCAPILSREHPGMSEEQAKAQMRGFFPKLLRWKDQP</sequence>
<accession>A0A0S2W3M5</accession>
<dbReference type="KEGG" id="ibu:IB211_01478c"/>
<gene>
    <name evidence="4" type="ORF">IB211_01478c</name>
</gene>
<dbReference type="PANTHER" id="PTHR34580">
    <property type="match status" value="1"/>
</dbReference>
<evidence type="ECO:0000259" key="3">
    <source>
        <dbReference type="PROSITE" id="PS51000"/>
    </source>
</evidence>
<dbReference type="InterPro" id="IPR025868">
    <property type="entry name" value="Zn_ribbon_dom_put"/>
</dbReference>
<dbReference type="eggNOG" id="COG2378">
    <property type="taxonomic scope" value="Bacteria"/>
</dbReference>
<dbReference type="InterPro" id="IPR013196">
    <property type="entry name" value="HTH_11"/>
</dbReference>
<dbReference type="STRING" id="1297617.IB211_01478c"/>
<proteinExistence type="predicted"/>
<dbReference type="InterPro" id="IPR001034">
    <property type="entry name" value="DeoR_HTH"/>
</dbReference>
<dbReference type="Proteomes" id="UP000064844">
    <property type="component" value="Chromosome"/>
</dbReference>
<evidence type="ECO:0000313" key="5">
    <source>
        <dbReference type="Proteomes" id="UP000064844"/>
    </source>
</evidence>
<reference evidence="5" key="2">
    <citation type="submission" date="2015-04" db="EMBL/GenBank/DDBJ databases">
        <title>A butyrogenic pathway from the amino acid lysine in a human gut commensal.</title>
        <authorList>
            <person name="de Vos W.M."/>
            <person name="Bui N.T.P."/>
            <person name="Plugge C.M."/>
            <person name="Ritari J."/>
        </authorList>
    </citation>
    <scope>NUCLEOTIDE SEQUENCE [LARGE SCALE GENOMIC DNA]</scope>
    <source>
        <strain evidence="5">AF211</strain>
    </source>
</reference>
<reference evidence="4 5" key="1">
    <citation type="journal article" date="2015" name="Nat. Commun.">
        <title>Production of butyrate from lysine and the Amadori product fructoselysine by a human gut commensal.</title>
        <authorList>
            <person name="Bui T.P."/>
            <person name="Ritari J."/>
            <person name="Boeren S."/>
            <person name="de Waard P."/>
            <person name="Plugge C.M."/>
            <person name="de Vos W.M."/>
        </authorList>
    </citation>
    <scope>NUCLEOTIDE SEQUENCE [LARGE SCALE GENOMIC DNA]</scope>
    <source>
        <strain evidence="4 5">AF211</strain>
    </source>
</reference>
<dbReference type="RefSeq" id="WP_058117612.1">
    <property type="nucleotide sequence ID" value="NZ_CP011307.1"/>
</dbReference>
<protein>
    <submittedName>
        <fullName evidence="4">Transcriptional regulator, DeoR family</fullName>
    </submittedName>
</protein>
<dbReference type="InterPro" id="IPR036388">
    <property type="entry name" value="WH-like_DNA-bd_sf"/>
</dbReference>
<keyword evidence="1" id="KW-0805">Transcription regulation</keyword>